<dbReference type="Proteomes" id="UP000759131">
    <property type="component" value="Unassembled WGS sequence"/>
</dbReference>
<dbReference type="OrthoDB" id="6503369at2759"/>
<dbReference type="Gene3D" id="2.10.80.20">
    <property type="match status" value="1"/>
</dbReference>
<dbReference type="EMBL" id="CAJPIZ010009038">
    <property type="protein sequence ID" value="CAG2111560.1"/>
    <property type="molecule type" value="Genomic_DNA"/>
</dbReference>
<dbReference type="EMBL" id="OC863613">
    <property type="protein sequence ID" value="CAD7631130.1"/>
    <property type="molecule type" value="Genomic_DNA"/>
</dbReference>
<evidence type="ECO:0000313" key="1">
    <source>
        <dbReference type="EMBL" id="CAD7631130.1"/>
    </source>
</evidence>
<sequence>MPSVSRDACKDKNGIFNEHGTYCGCCPACLNKIAEGQSCGITLLKGVPPKAQCAPGLRCDTTSHTCVQIVIG</sequence>
<dbReference type="AlphaFoldDB" id="A0A7R9Q4E8"/>
<dbReference type="InterPro" id="IPR053741">
    <property type="entry name" value="Ser_Fungal_Prot_Inhib_sf"/>
</dbReference>
<accession>A0A7R9Q4E8</accession>
<keyword evidence="2" id="KW-1185">Reference proteome</keyword>
<name>A0A7R9Q4E8_9ACAR</name>
<dbReference type="Pfam" id="PF12190">
    <property type="entry name" value="amfpi-1"/>
    <property type="match status" value="1"/>
</dbReference>
<dbReference type="InterPro" id="IPR009030">
    <property type="entry name" value="Growth_fac_rcpt_cys_sf"/>
</dbReference>
<gene>
    <name evidence="1" type="ORF">OSB1V03_LOCUS11539</name>
</gene>
<proteinExistence type="predicted"/>
<evidence type="ECO:0000313" key="2">
    <source>
        <dbReference type="Proteomes" id="UP000759131"/>
    </source>
</evidence>
<protein>
    <submittedName>
        <fullName evidence="1">Uncharacterized protein</fullName>
    </submittedName>
</protein>
<dbReference type="GO" id="GO:0030414">
    <property type="term" value="F:peptidase inhibitor activity"/>
    <property type="evidence" value="ECO:0007669"/>
    <property type="project" value="InterPro"/>
</dbReference>
<dbReference type="InterPro" id="IPR021066">
    <property type="entry name" value="FPI1"/>
</dbReference>
<reference evidence="1" key="1">
    <citation type="submission" date="2020-11" db="EMBL/GenBank/DDBJ databases">
        <authorList>
            <person name="Tran Van P."/>
        </authorList>
    </citation>
    <scope>NUCLEOTIDE SEQUENCE</scope>
</reference>
<organism evidence="1">
    <name type="scientific">Medioppia subpectinata</name>
    <dbReference type="NCBI Taxonomy" id="1979941"/>
    <lineage>
        <taxon>Eukaryota</taxon>
        <taxon>Metazoa</taxon>
        <taxon>Ecdysozoa</taxon>
        <taxon>Arthropoda</taxon>
        <taxon>Chelicerata</taxon>
        <taxon>Arachnida</taxon>
        <taxon>Acari</taxon>
        <taxon>Acariformes</taxon>
        <taxon>Sarcoptiformes</taxon>
        <taxon>Oribatida</taxon>
        <taxon>Brachypylina</taxon>
        <taxon>Oppioidea</taxon>
        <taxon>Oppiidae</taxon>
        <taxon>Medioppia</taxon>
    </lineage>
</organism>
<dbReference type="SUPFAM" id="SSF57184">
    <property type="entry name" value="Growth factor receptor domain"/>
    <property type="match status" value="1"/>
</dbReference>